<dbReference type="EMBL" id="BKCJ010293153">
    <property type="protein sequence ID" value="GEZ55418.1"/>
    <property type="molecule type" value="Genomic_DNA"/>
</dbReference>
<organism evidence="1">
    <name type="scientific">Tanacetum cinerariifolium</name>
    <name type="common">Dalmatian daisy</name>
    <name type="synonym">Chrysanthemum cinerariifolium</name>
    <dbReference type="NCBI Taxonomy" id="118510"/>
    <lineage>
        <taxon>Eukaryota</taxon>
        <taxon>Viridiplantae</taxon>
        <taxon>Streptophyta</taxon>
        <taxon>Embryophyta</taxon>
        <taxon>Tracheophyta</taxon>
        <taxon>Spermatophyta</taxon>
        <taxon>Magnoliopsida</taxon>
        <taxon>eudicotyledons</taxon>
        <taxon>Gunneridae</taxon>
        <taxon>Pentapetalae</taxon>
        <taxon>asterids</taxon>
        <taxon>campanulids</taxon>
        <taxon>Asterales</taxon>
        <taxon>Asteraceae</taxon>
        <taxon>Asteroideae</taxon>
        <taxon>Anthemideae</taxon>
        <taxon>Anthemidinae</taxon>
        <taxon>Tanacetum</taxon>
    </lineage>
</organism>
<protein>
    <recommendedName>
        <fullName evidence="2">Reverse transcriptase domain-containing protein</fullName>
    </recommendedName>
</protein>
<accession>A0A699IHV3</accession>
<comment type="caution">
    <text evidence="1">The sequence shown here is derived from an EMBL/GenBank/DDBJ whole genome shotgun (WGS) entry which is preliminary data.</text>
</comment>
<evidence type="ECO:0000313" key="1">
    <source>
        <dbReference type="EMBL" id="GEZ55418.1"/>
    </source>
</evidence>
<reference evidence="1" key="1">
    <citation type="journal article" date="2019" name="Sci. Rep.">
        <title>Draft genome of Tanacetum cinerariifolium, the natural source of mosquito coil.</title>
        <authorList>
            <person name="Yamashiro T."/>
            <person name="Shiraishi A."/>
            <person name="Satake H."/>
            <person name="Nakayama K."/>
        </authorList>
    </citation>
    <scope>NUCLEOTIDE SEQUENCE</scope>
</reference>
<name>A0A699IHV3_TANCI</name>
<proteinExistence type="predicted"/>
<sequence length="265" mass="30216">EAKLSTHTLEPSRRFNPICYDDDDDYDYKESTIHLNEINSKIPPSIVITTSPPVLPTEDPKDSFIMGNEDLNTILEKELDEFIKSNVEDLVPILSESEDTFGTESVCILPWCDDFSPINVPKEKTVTFSNPLFNSNDDFISSDDESLSNKDVQEDNVKIYSNPLFEFDDEYIYSDINSLFDEVLEKIECKDSYDPNLDESTFLDTPLSDSNEDEYFTLGDDAELLLHHDPSIPKMSIASILEGFTDETPLKKNDELFDLDSKNDD</sequence>
<gene>
    <name evidence="1" type="ORF">Tci_527391</name>
</gene>
<dbReference type="AlphaFoldDB" id="A0A699IHV3"/>
<feature type="non-terminal residue" evidence="1">
    <location>
        <position position="1"/>
    </location>
</feature>
<evidence type="ECO:0008006" key="2">
    <source>
        <dbReference type="Google" id="ProtNLM"/>
    </source>
</evidence>